<evidence type="ECO:0000256" key="6">
    <source>
        <dbReference type="SAM" id="Phobius"/>
    </source>
</evidence>
<feature type="transmembrane region" description="Helical" evidence="6">
    <location>
        <begin position="497"/>
        <end position="516"/>
    </location>
</feature>
<comment type="subcellular location">
    <subcellularLocation>
        <location evidence="1">Membrane</location>
        <topology evidence="1">Multi-pass membrane protein</topology>
    </subcellularLocation>
</comment>
<proteinExistence type="inferred from homology"/>
<keyword evidence="9" id="KW-1185">Reference proteome</keyword>
<name>A0A2I1ILI6_9ACTO</name>
<dbReference type="STRING" id="33007.HMPREF3198_00396"/>
<evidence type="ECO:0000256" key="4">
    <source>
        <dbReference type="ARBA" id="ARBA00022989"/>
    </source>
</evidence>
<protein>
    <submittedName>
        <fullName evidence="8">OfeT family oxidase-dependent iron (Fe2+) transporter</fullName>
    </submittedName>
</protein>
<feature type="transmembrane region" description="Helical" evidence="6">
    <location>
        <begin position="374"/>
        <end position="392"/>
    </location>
</feature>
<accession>A0A2I1ILI6</accession>
<keyword evidence="3 6" id="KW-0812">Transmembrane</keyword>
<evidence type="ECO:0000256" key="2">
    <source>
        <dbReference type="ARBA" id="ARBA00008333"/>
    </source>
</evidence>
<feature type="transmembrane region" description="Helical" evidence="6">
    <location>
        <begin position="412"/>
        <end position="433"/>
    </location>
</feature>
<dbReference type="GO" id="GO:0015093">
    <property type="term" value="F:ferrous iron transmembrane transporter activity"/>
    <property type="evidence" value="ECO:0007669"/>
    <property type="project" value="TreeGrafter"/>
</dbReference>
<dbReference type="Proteomes" id="UP000235122">
    <property type="component" value="Unassembled WGS sequence"/>
</dbReference>
<dbReference type="PANTHER" id="PTHR31632">
    <property type="entry name" value="IRON TRANSPORTER FTH1"/>
    <property type="match status" value="1"/>
</dbReference>
<organism evidence="8 9">
    <name type="scientific">Winkia neuii</name>
    <dbReference type="NCBI Taxonomy" id="33007"/>
    <lineage>
        <taxon>Bacteria</taxon>
        <taxon>Bacillati</taxon>
        <taxon>Actinomycetota</taxon>
        <taxon>Actinomycetes</taxon>
        <taxon>Actinomycetales</taxon>
        <taxon>Actinomycetaceae</taxon>
        <taxon>Winkia</taxon>
    </lineage>
</organism>
<feature type="transmembrane region" description="Helical" evidence="6">
    <location>
        <begin position="301"/>
        <end position="321"/>
    </location>
</feature>
<sequence>MTPTRSLKASSRPLLLLLFIALLIFSLTPNALADEGGKWGAVAERINTNLDQAQKAFESGNVEKAKEHVKEARYGQFVRTGFETEVNAKVSGGDASHADMEFGALGQALNKGDKAKVAKIIDGLKSHIKDNATALDGGTVKAKDLRVSDGKWGQVAQTMNGILDKAVQESKKGNAEAAKDKVNEAYYGHYETTGFEKMTGARVNGARVSSIELEFSLIKKAISEKKTDEVSQRIDQLKPQLIEDANKLDGFDGSGKSTGGSTSIFLGSFLVILREGMEAILVVAAVIAYLVKAGHQNKTKYVWLGAGVALLISIGLAAAFSELASLAGKNQELLEGLTAIVAVAMLIWVSNWMLGKSNQKAWDKFIKDKTDTSLTRGSLVSLAFVAFLAVLREGAETILFYQPVIAMAGDDMHLVWIGLAVGVVCLVIIYALIRIFSVRIPLRPFFIVTSIFLAIMAFTFTGSGIKELQEADALPATPLDGWPTVDLLGIYPRVENLAAQALVLVIIGGLFAYAYLKQRSTRALDETK</sequence>
<feature type="transmembrane region" description="Helical" evidence="6">
    <location>
        <begin position="333"/>
        <end position="354"/>
    </location>
</feature>
<evidence type="ECO:0000313" key="9">
    <source>
        <dbReference type="Proteomes" id="UP000235122"/>
    </source>
</evidence>
<keyword evidence="7" id="KW-0732">Signal</keyword>
<comment type="similarity">
    <text evidence="2">Belongs to the oxidase-dependent Fe transporter (OFeT) (TC 9.A.10.1) family.</text>
</comment>
<evidence type="ECO:0000313" key="8">
    <source>
        <dbReference type="EMBL" id="PKY71986.1"/>
    </source>
</evidence>
<evidence type="ECO:0000256" key="7">
    <source>
        <dbReference type="SAM" id="SignalP"/>
    </source>
</evidence>
<feature type="signal peptide" evidence="7">
    <location>
        <begin position="1"/>
        <end position="33"/>
    </location>
</feature>
<dbReference type="RefSeq" id="WP_060797698.1">
    <property type="nucleotide sequence ID" value="NZ_JASOXK010000003.1"/>
</dbReference>
<feature type="transmembrane region" description="Helical" evidence="6">
    <location>
        <begin position="264"/>
        <end position="289"/>
    </location>
</feature>
<keyword evidence="4 6" id="KW-1133">Transmembrane helix</keyword>
<dbReference type="AlphaFoldDB" id="A0A2I1ILI6"/>
<evidence type="ECO:0000256" key="5">
    <source>
        <dbReference type="ARBA" id="ARBA00023136"/>
    </source>
</evidence>
<dbReference type="PANTHER" id="PTHR31632:SF2">
    <property type="entry name" value="PLASMA MEMBRANE IRON PERMEASE"/>
    <property type="match status" value="1"/>
</dbReference>
<evidence type="ECO:0000256" key="3">
    <source>
        <dbReference type="ARBA" id="ARBA00022692"/>
    </source>
</evidence>
<feature type="transmembrane region" description="Helical" evidence="6">
    <location>
        <begin position="445"/>
        <end position="465"/>
    </location>
</feature>
<gene>
    <name evidence="8" type="ORF">CYJ19_07170</name>
</gene>
<reference evidence="8 9" key="1">
    <citation type="submission" date="2017-12" db="EMBL/GenBank/DDBJ databases">
        <title>Phylogenetic diversity of female urinary microbiome.</title>
        <authorList>
            <person name="Thomas-White K."/>
            <person name="Wolfe A.J."/>
        </authorList>
    </citation>
    <scope>NUCLEOTIDE SEQUENCE [LARGE SCALE GENOMIC DNA]</scope>
    <source>
        <strain evidence="8 9">UMB0402</strain>
    </source>
</reference>
<dbReference type="EMBL" id="PKKO01000004">
    <property type="protein sequence ID" value="PKY71986.1"/>
    <property type="molecule type" value="Genomic_DNA"/>
</dbReference>
<keyword evidence="5 6" id="KW-0472">Membrane</keyword>
<evidence type="ECO:0000256" key="1">
    <source>
        <dbReference type="ARBA" id="ARBA00004141"/>
    </source>
</evidence>
<dbReference type="GO" id="GO:0033573">
    <property type="term" value="C:high-affinity iron permease complex"/>
    <property type="evidence" value="ECO:0007669"/>
    <property type="project" value="InterPro"/>
</dbReference>
<dbReference type="InterPro" id="IPR004923">
    <property type="entry name" value="FTR1/Fip1/EfeU"/>
</dbReference>
<dbReference type="Pfam" id="PF03239">
    <property type="entry name" value="FTR1"/>
    <property type="match status" value="1"/>
</dbReference>
<comment type="caution">
    <text evidence="8">The sequence shown here is derived from an EMBL/GenBank/DDBJ whole genome shotgun (WGS) entry which is preliminary data.</text>
</comment>
<feature type="chain" id="PRO_5014959586" evidence="7">
    <location>
        <begin position="34"/>
        <end position="528"/>
    </location>
</feature>